<proteinExistence type="inferred from homology"/>
<evidence type="ECO:0000313" key="5">
    <source>
        <dbReference type="Proteomes" id="UP000669179"/>
    </source>
</evidence>
<evidence type="ECO:0000256" key="3">
    <source>
        <dbReference type="ARBA" id="ARBA00071493"/>
    </source>
</evidence>
<dbReference type="FunFam" id="3.40.50.720:FF:000594">
    <property type="entry name" value="Short-chain oxidoreductase"/>
    <property type="match status" value="1"/>
</dbReference>
<dbReference type="Proteomes" id="UP000669179">
    <property type="component" value="Unassembled WGS sequence"/>
</dbReference>
<dbReference type="SUPFAM" id="SSF51735">
    <property type="entry name" value="NAD(P)-binding Rossmann-fold domains"/>
    <property type="match status" value="1"/>
</dbReference>
<evidence type="ECO:0000256" key="2">
    <source>
        <dbReference type="ARBA" id="ARBA00023002"/>
    </source>
</evidence>
<accession>A0A939T6S0</accession>
<protein>
    <recommendedName>
        <fullName evidence="3">Probable oxidoreductase</fullName>
    </recommendedName>
</protein>
<dbReference type="CDD" id="cd05327">
    <property type="entry name" value="retinol-DH_like_SDR_c_like"/>
    <property type="match status" value="1"/>
</dbReference>
<keyword evidence="5" id="KW-1185">Reference proteome</keyword>
<dbReference type="GO" id="GO:0016491">
    <property type="term" value="F:oxidoreductase activity"/>
    <property type="evidence" value="ECO:0007669"/>
    <property type="project" value="UniProtKB-KW"/>
</dbReference>
<dbReference type="PRINTS" id="PR00081">
    <property type="entry name" value="GDHRDH"/>
</dbReference>
<dbReference type="PANTHER" id="PTHR24320:SF148">
    <property type="entry name" value="NAD(P)-BINDING ROSSMANN-FOLD SUPERFAMILY PROTEIN"/>
    <property type="match status" value="1"/>
</dbReference>
<dbReference type="InterPro" id="IPR002347">
    <property type="entry name" value="SDR_fam"/>
</dbReference>
<evidence type="ECO:0000256" key="1">
    <source>
        <dbReference type="ARBA" id="ARBA00006484"/>
    </source>
</evidence>
<name>A0A939T6S0_9ACTN</name>
<gene>
    <name evidence="4" type="ORF">J4573_29080</name>
</gene>
<dbReference type="AlphaFoldDB" id="A0A939T6S0"/>
<comment type="similarity">
    <text evidence="1">Belongs to the short-chain dehydrogenases/reductases (SDR) family.</text>
</comment>
<dbReference type="Gene3D" id="3.40.50.720">
    <property type="entry name" value="NAD(P)-binding Rossmann-like Domain"/>
    <property type="match status" value="1"/>
</dbReference>
<dbReference type="PANTHER" id="PTHR24320">
    <property type="entry name" value="RETINOL DEHYDROGENASE"/>
    <property type="match status" value="1"/>
</dbReference>
<organism evidence="4 5">
    <name type="scientific">Actinomadura barringtoniae</name>
    <dbReference type="NCBI Taxonomy" id="1427535"/>
    <lineage>
        <taxon>Bacteria</taxon>
        <taxon>Bacillati</taxon>
        <taxon>Actinomycetota</taxon>
        <taxon>Actinomycetes</taxon>
        <taxon>Streptosporangiales</taxon>
        <taxon>Thermomonosporaceae</taxon>
        <taxon>Actinomadura</taxon>
    </lineage>
</organism>
<dbReference type="InterPro" id="IPR036291">
    <property type="entry name" value="NAD(P)-bd_dom_sf"/>
</dbReference>
<dbReference type="EMBL" id="JAGEOJ010000012">
    <property type="protein sequence ID" value="MBO2451179.1"/>
    <property type="molecule type" value="Genomic_DNA"/>
</dbReference>
<sequence length="325" mass="34663">MRAGRTEMTMAFDKNSTAAEVVAGHDLTGKEVIVTGGASGLGAETARVLALAGARVVVAGRDAGRGEAAVRRLREETGNRAVEFSELDLGSLASVRAFTERYAATGRSLHLLINNAGVMASPLTYTEDGFESQFGTNHLGHFALTAGLRPALAAAGGGARVVALSSRAHRRGDIDLDDPNYRHRPYDPWESYGQSKSANALFAVELTERWATDGITANALNPGAIMTDLQRHIATGELQDMGWADADGNRITPQGWKTVEQGAATTIWAAVAPELEGVGGHYLDDCAIATPWTADDQPPFGHYLARILDPERAERLWTLSEKLIG</sequence>
<evidence type="ECO:0000313" key="4">
    <source>
        <dbReference type="EMBL" id="MBO2451179.1"/>
    </source>
</evidence>
<reference evidence="4" key="1">
    <citation type="submission" date="2021-03" db="EMBL/GenBank/DDBJ databases">
        <authorList>
            <person name="Kanchanasin P."/>
            <person name="Saeng-In P."/>
            <person name="Phongsopitanun W."/>
            <person name="Yuki M."/>
            <person name="Kudo T."/>
            <person name="Ohkuma M."/>
            <person name="Tanasupawat S."/>
        </authorList>
    </citation>
    <scope>NUCLEOTIDE SEQUENCE</scope>
    <source>
        <strain evidence="4">GKU 128</strain>
    </source>
</reference>
<dbReference type="Pfam" id="PF00106">
    <property type="entry name" value="adh_short"/>
    <property type="match status" value="1"/>
</dbReference>
<comment type="caution">
    <text evidence="4">The sequence shown here is derived from an EMBL/GenBank/DDBJ whole genome shotgun (WGS) entry which is preliminary data.</text>
</comment>
<keyword evidence="2" id="KW-0560">Oxidoreductase</keyword>